<dbReference type="InterPro" id="IPR033121">
    <property type="entry name" value="PEPTIDASE_A1"/>
</dbReference>
<dbReference type="CDD" id="cd05471">
    <property type="entry name" value="pepsin_like"/>
    <property type="match status" value="1"/>
</dbReference>
<keyword evidence="3" id="KW-1015">Disulfide bond</keyword>
<dbReference type="InterPro" id="IPR021109">
    <property type="entry name" value="Peptidase_aspartic_dom_sf"/>
</dbReference>
<reference evidence="5 6" key="1">
    <citation type="submission" date="2016-03" db="EMBL/GenBank/DDBJ databases">
        <title>Whole genome sequencing of Grifola frondosa 9006-11.</title>
        <authorList>
            <person name="Min B."/>
            <person name="Park H."/>
            <person name="Kim J.-G."/>
            <person name="Cho H."/>
            <person name="Oh Y.-L."/>
            <person name="Kong W.-S."/>
            <person name="Choi I.-G."/>
        </authorList>
    </citation>
    <scope>NUCLEOTIDE SEQUENCE [LARGE SCALE GENOMIC DNA]</scope>
    <source>
        <strain evidence="5 6">9006-11</strain>
    </source>
</reference>
<evidence type="ECO:0000256" key="1">
    <source>
        <dbReference type="ARBA" id="ARBA00007447"/>
    </source>
</evidence>
<keyword evidence="5" id="KW-0378">Hydrolase</keyword>
<feature type="active site" evidence="2">
    <location>
        <position position="290"/>
    </location>
</feature>
<evidence type="ECO:0000256" key="3">
    <source>
        <dbReference type="PIRSR" id="PIRSR601461-2"/>
    </source>
</evidence>
<feature type="active site" evidence="2">
    <location>
        <position position="96"/>
    </location>
</feature>
<dbReference type="STRING" id="5627.A0A1C7MI41"/>
<dbReference type="Proteomes" id="UP000092993">
    <property type="component" value="Unassembled WGS sequence"/>
</dbReference>
<dbReference type="GO" id="GO:0004190">
    <property type="term" value="F:aspartic-type endopeptidase activity"/>
    <property type="evidence" value="ECO:0007669"/>
    <property type="project" value="InterPro"/>
</dbReference>
<comment type="caution">
    <text evidence="5">The sequence shown here is derived from an EMBL/GenBank/DDBJ whole genome shotgun (WGS) entry which is preliminary data.</text>
</comment>
<feature type="domain" description="Peptidase A1" evidence="4">
    <location>
        <begin position="80"/>
        <end position="403"/>
    </location>
</feature>
<dbReference type="OrthoDB" id="771136at2759"/>
<dbReference type="PROSITE" id="PS51767">
    <property type="entry name" value="PEPTIDASE_A1"/>
    <property type="match status" value="1"/>
</dbReference>
<evidence type="ECO:0000256" key="2">
    <source>
        <dbReference type="PIRSR" id="PIRSR601461-1"/>
    </source>
</evidence>
<evidence type="ECO:0000313" key="5">
    <source>
        <dbReference type="EMBL" id="OBZ76478.1"/>
    </source>
</evidence>
<gene>
    <name evidence="5" type="primary">pr1_11</name>
    <name evidence="5" type="ORF">A0H81_03190</name>
</gene>
<dbReference type="EMBL" id="LUGG01000003">
    <property type="protein sequence ID" value="OBZ76478.1"/>
    <property type="molecule type" value="Genomic_DNA"/>
</dbReference>
<dbReference type="Gene3D" id="2.40.70.10">
    <property type="entry name" value="Acid Proteases"/>
    <property type="match status" value="2"/>
</dbReference>
<dbReference type="Pfam" id="PF00026">
    <property type="entry name" value="Asp"/>
    <property type="match status" value="1"/>
</dbReference>
<evidence type="ECO:0000259" key="4">
    <source>
        <dbReference type="PROSITE" id="PS51767"/>
    </source>
</evidence>
<protein>
    <submittedName>
        <fullName evidence="5">Aspartic protease</fullName>
    </submittedName>
</protein>
<dbReference type="PRINTS" id="PR00792">
    <property type="entry name" value="PEPSIN"/>
</dbReference>
<dbReference type="InterPro" id="IPR001461">
    <property type="entry name" value="Aspartic_peptidase_A1"/>
</dbReference>
<sequence length="461" mass="49369">MDLGLLTTIVAAAALHQIWPAAMPSGPSASLLFFVLSGWAVQIPFRAELSSAPANPYPSSRSNLHSRDAIPFSNLYDVDYVANILVDGQSFEVQLDTGSSDLWIDTTDVTFSSETTDTHFTAGIRYLDGTVATGDILLSSVSLGQYMVHNQSFISAPGSNATFLSDKGILGIGPPSLSVLFNNLDGSPYDGTPFMNNVFQTYQNESSFYTFLLSRSEVGITDGGIFTIGELGSHNESISQAPKLSLLVDKIWMIAVDGAIINGQSITGNGIPPKLQSVIPPSGKLTAVFDTGTGAALAPPYYVDAMYKDIPGAQYSPDDQFYYVPCDSKVNVSVVVGTNEYPVHPIDTTVFYNFDDDGLPVCIGAWRYSTDSGQDFLLGDSFLRNVYSVFNFGSLARAEDGAPYLQILSVTNADQAWAEYDSLNAERIASARSSGASTPRVGALLLPTVMALFCTVTLLVT</sequence>
<name>A0A1C7MI41_GRIFR</name>
<comment type="similarity">
    <text evidence="1">Belongs to the peptidase A1 family.</text>
</comment>
<keyword evidence="5" id="KW-0645">Protease</keyword>
<dbReference type="GO" id="GO:0006508">
    <property type="term" value="P:proteolysis"/>
    <property type="evidence" value="ECO:0007669"/>
    <property type="project" value="UniProtKB-KW"/>
</dbReference>
<proteinExistence type="inferred from homology"/>
<keyword evidence="6" id="KW-1185">Reference proteome</keyword>
<accession>A0A1C7MI41</accession>
<dbReference type="PANTHER" id="PTHR47966:SF57">
    <property type="entry name" value="PEPTIDASE A1 DOMAIN-CONTAINING PROTEIN"/>
    <property type="match status" value="1"/>
</dbReference>
<dbReference type="PANTHER" id="PTHR47966">
    <property type="entry name" value="BETA-SITE APP-CLEAVING ENZYME, ISOFORM A-RELATED"/>
    <property type="match status" value="1"/>
</dbReference>
<feature type="disulfide bond" evidence="3">
    <location>
        <begin position="326"/>
        <end position="362"/>
    </location>
</feature>
<organism evidence="5 6">
    <name type="scientific">Grifola frondosa</name>
    <name type="common">Maitake</name>
    <name type="synonym">Polyporus frondosus</name>
    <dbReference type="NCBI Taxonomy" id="5627"/>
    <lineage>
        <taxon>Eukaryota</taxon>
        <taxon>Fungi</taxon>
        <taxon>Dikarya</taxon>
        <taxon>Basidiomycota</taxon>
        <taxon>Agaricomycotina</taxon>
        <taxon>Agaricomycetes</taxon>
        <taxon>Polyporales</taxon>
        <taxon>Grifolaceae</taxon>
        <taxon>Grifola</taxon>
    </lineage>
</organism>
<dbReference type="OMA" id="YACALWI"/>
<dbReference type="AlphaFoldDB" id="A0A1C7MI41"/>
<evidence type="ECO:0000313" key="6">
    <source>
        <dbReference type="Proteomes" id="UP000092993"/>
    </source>
</evidence>
<dbReference type="InterPro" id="IPR034164">
    <property type="entry name" value="Pepsin-like_dom"/>
</dbReference>
<dbReference type="SUPFAM" id="SSF50630">
    <property type="entry name" value="Acid proteases"/>
    <property type="match status" value="1"/>
</dbReference>